<dbReference type="EMBL" id="JBBPBK010000007">
    <property type="protein sequence ID" value="KAK9282231.1"/>
    <property type="molecule type" value="Genomic_DNA"/>
</dbReference>
<evidence type="ECO:0000313" key="2">
    <source>
        <dbReference type="Proteomes" id="UP001415857"/>
    </source>
</evidence>
<reference evidence="1 2" key="1">
    <citation type="journal article" date="2024" name="Plant J.">
        <title>Genome sequences and population genomics reveal climatic adaptation and genomic divergence between two closely related sweetgum species.</title>
        <authorList>
            <person name="Xu W.Q."/>
            <person name="Ren C.Q."/>
            <person name="Zhang X.Y."/>
            <person name="Comes H.P."/>
            <person name="Liu X.H."/>
            <person name="Li Y.G."/>
            <person name="Kettle C.J."/>
            <person name="Jalonen R."/>
            <person name="Gaisberger H."/>
            <person name="Ma Y.Z."/>
            <person name="Qiu Y.X."/>
        </authorList>
    </citation>
    <scope>NUCLEOTIDE SEQUENCE [LARGE SCALE GENOMIC DNA]</scope>
    <source>
        <strain evidence="1">Hangzhou</strain>
    </source>
</reference>
<protein>
    <submittedName>
        <fullName evidence="1">Uncharacterized protein</fullName>
    </submittedName>
</protein>
<organism evidence="1 2">
    <name type="scientific">Liquidambar formosana</name>
    <name type="common">Formosan gum</name>
    <dbReference type="NCBI Taxonomy" id="63359"/>
    <lineage>
        <taxon>Eukaryota</taxon>
        <taxon>Viridiplantae</taxon>
        <taxon>Streptophyta</taxon>
        <taxon>Embryophyta</taxon>
        <taxon>Tracheophyta</taxon>
        <taxon>Spermatophyta</taxon>
        <taxon>Magnoliopsida</taxon>
        <taxon>eudicotyledons</taxon>
        <taxon>Gunneridae</taxon>
        <taxon>Pentapetalae</taxon>
        <taxon>Saxifragales</taxon>
        <taxon>Altingiaceae</taxon>
        <taxon>Liquidambar</taxon>
    </lineage>
</organism>
<accession>A0AAP0RPN9</accession>
<comment type="caution">
    <text evidence="1">The sequence shown here is derived from an EMBL/GenBank/DDBJ whole genome shotgun (WGS) entry which is preliminary data.</text>
</comment>
<dbReference type="AlphaFoldDB" id="A0AAP0RPN9"/>
<gene>
    <name evidence="1" type="ORF">L1049_005145</name>
</gene>
<dbReference type="Proteomes" id="UP001415857">
    <property type="component" value="Unassembled WGS sequence"/>
</dbReference>
<keyword evidence="2" id="KW-1185">Reference proteome</keyword>
<proteinExistence type="predicted"/>
<sequence length="325" mass="37373">MNKKVFPEVYGVAHGAVSYDILNFFLSRFISNIRWCPVGTFLSGLVWSNRTCSKARPHIQRRYRAYARNSKTIHFTQNHEKDWKDGAKAVLLPLKEAVIGVTRASFLLPFLLTCKGPDIICSSFGKRVVSSKKDSPFRTLGGSVRRMENLKLSLYKRSFHGSEQCFTVIQVMDFYLDGGDVISKCRSLDGSDESAVGEENGTAVEGMAIEAVEGMVIEAVEVAGAGRGRGRGRWWRQRWWRRWRWRRRRWRVKALGGVVDSEFWKFVDYAKEQRNGSNGLVKTLKVFVIRCFAEMKEKREKQRQRGNAGFNGWPNLGYWLPTKRL</sequence>
<evidence type="ECO:0000313" key="1">
    <source>
        <dbReference type="EMBL" id="KAK9282231.1"/>
    </source>
</evidence>
<name>A0AAP0RPN9_LIQFO</name>